<name>A0A4Z2DXC6_SCHJA</name>
<dbReference type="Proteomes" id="UP000311919">
    <property type="component" value="Unassembled WGS sequence"/>
</dbReference>
<organism evidence="1 2">
    <name type="scientific">Schistosoma japonicum</name>
    <name type="common">Blood fluke</name>
    <dbReference type="NCBI Taxonomy" id="6182"/>
    <lineage>
        <taxon>Eukaryota</taxon>
        <taxon>Metazoa</taxon>
        <taxon>Spiralia</taxon>
        <taxon>Lophotrochozoa</taxon>
        <taxon>Platyhelminthes</taxon>
        <taxon>Trematoda</taxon>
        <taxon>Digenea</taxon>
        <taxon>Strigeidida</taxon>
        <taxon>Schistosomatoidea</taxon>
        <taxon>Schistosomatidae</taxon>
        <taxon>Schistosoma</taxon>
    </lineage>
</organism>
<protein>
    <submittedName>
        <fullName evidence="1">Gag-Pol polyprotein</fullName>
    </submittedName>
</protein>
<feature type="non-terminal residue" evidence="1">
    <location>
        <position position="108"/>
    </location>
</feature>
<dbReference type="AlphaFoldDB" id="A0A4Z2DXC6"/>
<evidence type="ECO:0000313" key="1">
    <source>
        <dbReference type="EMBL" id="TNN21097.1"/>
    </source>
</evidence>
<evidence type="ECO:0000313" key="2">
    <source>
        <dbReference type="Proteomes" id="UP000311919"/>
    </source>
</evidence>
<reference evidence="1 2" key="1">
    <citation type="submission" date="2019-03" db="EMBL/GenBank/DDBJ databases">
        <title>An improved genome assembly of the fluke Schistosoma japonicum.</title>
        <authorList>
            <person name="Hu W."/>
            <person name="Luo F."/>
            <person name="Yin M."/>
            <person name="Mo X."/>
            <person name="Sun C."/>
            <person name="Wu Q."/>
            <person name="Zhu B."/>
            <person name="Xiang M."/>
            <person name="Wang J."/>
            <person name="Wang Y."/>
            <person name="Zhang T."/>
            <person name="Xu B."/>
            <person name="Zheng H."/>
            <person name="Feng Z."/>
        </authorList>
    </citation>
    <scope>NUCLEOTIDE SEQUENCE [LARGE SCALE GENOMIC DNA]</scope>
    <source>
        <strain evidence="1">HuSjv2</strain>
        <tissue evidence="1">Worms</tissue>
    </source>
</reference>
<sequence length="108" mass="12421">LYLVTPHYLDFYRHALSLDRVNQSIYLHLLARCHCFRQTTQKLWSPCKTIGHLLSPTEYLGINKSTSNLRIVSLLQTCCQLSKSAINNPGSQHYKFGELRESGLPIIF</sequence>
<keyword evidence="2" id="KW-1185">Reference proteome</keyword>
<accession>A0A4Z2DXC6</accession>
<feature type="non-terminal residue" evidence="1">
    <location>
        <position position="1"/>
    </location>
</feature>
<dbReference type="EMBL" id="SKCS01000013">
    <property type="protein sequence ID" value="TNN21097.1"/>
    <property type="molecule type" value="Genomic_DNA"/>
</dbReference>
<proteinExistence type="predicted"/>
<comment type="caution">
    <text evidence="1">The sequence shown here is derived from an EMBL/GenBank/DDBJ whole genome shotgun (WGS) entry which is preliminary data.</text>
</comment>
<gene>
    <name evidence="1" type="ORF">EWB00_000726</name>
</gene>